<dbReference type="Proteomes" id="UP000761380">
    <property type="component" value="Unassembled WGS sequence"/>
</dbReference>
<reference evidence="3" key="1">
    <citation type="submission" date="2019-04" db="EMBL/GenBank/DDBJ databases">
        <title>Evolution of Biomass-Degrading Anaerobic Consortia Revealed by Metagenomics.</title>
        <authorList>
            <person name="Peng X."/>
        </authorList>
    </citation>
    <scope>NUCLEOTIDE SEQUENCE</scope>
    <source>
        <strain evidence="3">SIG240</strain>
    </source>
</reference>
<dbReference type="InterPro" id="IPR013830">
    <property type="entry name" value="SGNH_hydro"/>
</dbReference>
<dbReference type="PANTHER" id="PTHR37834:SF2">
    <property type="entry name" value="ESTERASE, SGNH HYDROLASE-TYPE"/>
    <property type="match status" value="1"/>
</dbReference>
<dbReference type="SUPFAM" id="SSF52266">
    <property type="entry name" value="SGNH hydrolase"/>
    <property type="match status" value="1"/>
</dbReference>
<evidence type="ECO:0008006" key="5">
    <source>
        <dbReference type="Google" id="ProtNLM"/>
    </source>
</evidence>
<protein>
    <recommendedName>
        <fullName evidence="5">Lysophospholipase L1</fullName>
    </recommendedName>
</protein>
<feature type="domain" description="SGNH hydrolase-type esterase" evidence="1">
    <location>
        <begin position="160"/>
        <end position="358"/>
    </location>
</feature>
<evidence type="ECO:0000259" key="2">
    <source>
        <dbReference type="Pfam" id="PF17996"/>
    </source>
</evidence>
<evidence type="ECO:0000259" key="1">
    <source>
        <dbReference type="Pfam" id="PF13472"/>
    </source>
</evidence>
<dbReference type="EMBL" id="SVBY01000151">
    <property type="protein sequence ID" value="MBE6093823.1"/>
    <property type="molecule type" value="Genomic_DNA"/>
</dbReference>
<proteinExistence type="predicted"/>
<dbReference type="PANTHER" id="PTHR37834">
    <property type="entry name" value="GDSL-LIKE LIPASE/ACYLHYDROLASE DOMAIN PROTEIN (AFU_ORTHOLOGUE AFUA_2G00620)"/>
    <property type="match status" value="1"/>
</dbReference>
<accession>A0A927WRC2</accession>
<evidence type="ECO:0000313" key="3">
    <source>
        <dbReference type="EMBL" id="MBE6093823.1"/>
    </source>
</evidence>
<dbReference type="Gene3D" id="2.60.120.260">
    <property type="entry name" value="Galactose-binding domain-like"/>
    <property type="match status" value="1"/>
</dbReference>
<feature type="domain" description="Carbohydrate esterase 2 N-terminal" evidence="2">
    <location>
        <begin position="49"/>
        <end position="150"/>
    </location>
</feature>
<evidence type="ECO:0000313" key="4">
    <source>
        <dbReference type="Proteomes" id="UP000761380"/>
    </source>
</evidence>
<comment type="caution">
    <text evidence="3">The sequence shown here is derived from an EMBL/GenBank/DDBJ whole genome shotgun (WGS) entry which is preliminary data.</text>
</comment>
<name>A0A927WRC2_SELRU</name>
<dbReference type="InterPro" id="IPR040794">
    <property type="entry name" value="CE2_N"/>
</dbReference>
<dbReference type="InterPro" id="IPR036514">
    <property type="entry name" value="SGNH_hydro_sf"/>
</dbReference>
<dbReference type="Pfam" id="PF13472">
    <property type="entry name" value="Lipase_GDSL_2"/>
    <property type="match status" value="1"/>
</dbReference>
<dbReference type="InterPro" id="IPR052762">
    <property type="entry name" value="PCW_deacetylase/CE"/>
</dbReference>
<dbReference type="Gene3D" id="3.40.50.1110">
    <property type="entry name" value="SGNH hydrolase"/>
    <property type="match status" value="1"/>
</dbReference>
<sequence length="376" mass="42360">MSFIDSAASCNYNKFIHCLNTAHNTSVFERRYFCMNVRKIPANTPLIQYFGRWEKSLDACRCAQGATYIKANFTGRLLLADLTDPGNWWRVSIDGSPFRRFRPQGENTLLAENLSAGRHKVLLVRSTEGYMGISEFRGFFLERSETLLPPDPPKPRCLEFIGDSITAGAKNDGPPDAPYDDIEDNDMAYGPQLARMLGAEYSVLGKSGEGVIHNWDEGWPGQGVHTADRYPWTFYSDKKSPTNHLWHPQNFPVDGILISLGTNDFGNDDHQPARQYFIQGYKNLLQTVRQLNPQTPIIAVEPVPAWLPSEARSWTKAAVMECKALGDNNLFFIPLNEEKPLLEAQDYAGDNTHPLKNGSKKIALYLKDKVAEILGW</sequence>
<dbReference type="AlphaFoldDB" id="A0A927WRC2"/>
<dbReference type="Pfam" id="PF17996">
    <property type="entry name" value="CE2_N"/>
    <property type="match status" value="1"/>
</dbReference>
<gene>
    <name evidence="3" type="ORF">E7201_11785</name>
</gene>
<organism evidence="3 4">
    <name type="scientific">Selenomonas ruminantium</name>
    <dbReference type="NCBI Taxonomy" id="971"/>
    <lineage>
        <taxon>Bacteria</taxon>
        <taxon>Bacillati</taxon>
        <taxon>Bacillota</taxon>
        <taxon>Negativicutes</taxon>
        <taxon>Selenomonadales</taxon>
        <taxon>Selenomonadaceae</taxon>
        <taxon>Selenomonas</taxon>
    </lineage>
</organism>